<evidence type="ECO:0000256" key="1">
    <source>
        <dbReference type="ARBA" id="ARBA00004377"/>
    </source>
</evidence>
<dbReference type="Gene3D" id="3.30.420.380">
    <property type="match status" value="1"/>
</dbReference>
<dbReference type="GO" id="GO:0015628">
    <property type="term" value="P:protein secretion by the type II secretion system"/>
    <property type="evidence" value="ECO:0007669"/>
    <property type="project" value="InterPro"/>
</dbReference>
<dbReference type="InterPro" id="IPR043129">
    <property type="entry name" value="ATPase_NBD"/>
</dbReference>
<evidence type="ECO:0000259" key="12">
    <source>
        <dbReference type="Pfam" id="PF12693"/>
    </source>
</evidence>
<keyword evidence="3 10" id="KW-0813">Transport</keyword>
<dbReference type="GO" id="GO:0015627">
    <property type="term" value="C:type II protein secretion system complex"/>
    <property type="evidence" value="ECO:0007669"/>
    <property type="project" value="InterPro"/>
</dbReference>
<dbReference type="InterPro" id="IPR007812">
    <property type="entry name" value="T2SS_protein-GspL"/>
</dbReference>
<dbReference type="Gene3D" id="3.30.1360.100">
    <property type="entry name" value="General secretion pathway protein M, EpsM"/>
    <property type="match status" value="1"/>
</dbReference>
<evidence type="ECO:0000256" key="5">
    <source>
        <dbReference type="ARBA" id="ARBA00022519"/>
    </source>
</evidence>
<dbReference type="NCBIfam" id="TIGR01709">
    <property type="entry name" value="typeII_sec_gspL"/>
    <property type="match status" value="1"/>
</dbReference>
<comment type="similarity">
    <text evidence="2 10">Belongs to the GSP L family.</text>
</comment>
<comment type="subcellular location">
    <subcellularLocation>
        <location evidence="1">Cell inner membrane</location>
        <topology evidence="1">Single-pass membrane protein</topology>
    </subcellularLocation>
</comment>
<dbReference type="AlphaFoldDB" id="A0A1I3WC12"/>
<dbReference type="OrthoDB" id="7011844at2"/>
<sequence>MSYRLYVRPLSGIADNDEPRFSWVLQDASGAVRASGESDSRQAIERVLAQNALENAGLVGLVPAEETSFCLADIPARQSRLIVQALPYAVEEQVAQDVETLHLALGQHTGAGFQVCAIDRARMSHWQALFSGWHHAPLVSIYPDAALLPRPERGWIFCLDGSRVLMLSATGEWLALTIDNLPLFGHTLSEPTADSVATEVPVHLYAGEQARGRYGKAIEALSRLTECLRIMEKPLSTPVTDFLAWSCFQQQCQPIDLCQGKYSVSTSGANTLSRWKPLLAVVAVWFAVQVALEIGMGAYQLTQSRQLQEQAMAVYRDVFPDDTRTHAGNVRRVVQGQLRAMQNEAPGTGFLTLLHHTGDQLNRLPDSGSVIFNSINYSRNRGELVVDLTADSYEGMSRLRNGLGETGLQAEIGSVVNEAGGARGRLTVSGGQ</sequence>
<keyword evidence="4" id="KW-1003">Cell membrane</keyword>
<dbReference type="EMBL" id="FOSC01000009">
    <property type="protein sequence ID" value="SFK04769.1"/>
    <property type="molecule type" value="Genomic_DNA"/>
</dbReference>
<gene>
    <name evidence="13" type="ORF">SAMN05216429_109117</name>
</gene>
<dbReference type="InterPro" id="IPR024230">
    <property type="entry name" value="GspL_cyto_dom"/>
</dbReference>
<evidence type="ECO:0000256" key="3">
    <source>
        <dbReference type="ARBA" id="ARBA00022448"/>
    </source>
</evidence>
<dbReference type="GO" id="GO:0005886">
    <property type="term" value="C:plasma membrane"/>
    <property type="evidence" value="ECO:0007669"/>
    <property type="project" value="UniProtKB-SubCell"/>
</dbReference>
<keyword evidence="14" id="KW-1185">Reference proteome</keyword>
<keyword evidence="8" id="KW-1133">Transmembrane helix</keyword>
<protein>
    <recommendedName>
        <fullName evidence="10">Type II secretion system protein L</fullName>
        <shortName evidence="10">T2SS protein L</shortName>
    </recommendedName>
</protein>
<accession>A0A1I3WC12</accession>
<evidence type="ECO:0000313" key="14">
    <source>
        <dbReference type="Proteomes" id="UP000199445"/>
    </source>
</evidence>
<dbReference type="SUPFAM" id="SSF53067">
    <property type="entry name" value="Actin-like ATPase domain"/>
    <property type="match status" value="1"/>
</dbReference>
<dbReference type="InterPro" id="IPR025691">
    <property type="entry name" value="GspL_pp_dom"/>
</dbReference>
<dbReference type="GO" id="GO:0009276">
    <property type="term" value="C:Gram-negative-bacterium-type cell wall"/>
    <property type="evidence" value="ECO:0007669"/>
    <property type="project" value="InterPro"/>
</dbReference>
<evidence type="ECO:0000256" key="2">
    <source>
        <dbReference type="ARBA" id="ARBA00005318"/>
    </source>
</evidence>
<evidence type="ECO:0000256" key="4">
    <source>
        <dbReference type="ARBA" id="ARBA00022475"/>
    </source>
</evidence>
<keyword evidence="9" id="KW-0472">Membrane</keyword>
<feature type="domain" description="GspL periplasmic" evidence="12">
    <location>
        <begin position="272"/>
        <end position="428"/>
    </location>
</feature>
<dbReference type="Pfam" id="PF12693">
    <property type="entry name" value="GspL_C"/>
    <property type="match status" value="1"/>
</dbReference>
<keyword evidence="6" id="KW-0812">Transmembrane</keyword>
<name>A0A1I3WC12_9GAMM</name>
<proteinExistence type="inferred from homology"/>
<feature type="domain" description="GspL cytoplasmic actin-ATPase-like" evidence="11">
    <location>
        <begin position="32"/>
        <end position="262"/>
    </location>
</feature>
<dbReference type="PIRSF" id="PIRSF015761">
    <property type="entry name" value="Protein_L"/>
    <property type="match status" value="1"/>
</dbReference>
<keyword evidence="7 10" id="KW-0653">Protein transport</keyword>
<comment type="function">
    <text evidence="10">Inner membrane component of the type II secretion system required for the energy-dependent secretion of extracellular factors such as proteases and toxins from the periplasm.</text>
</comment>
<evidence type="ECO:0000256" key="8">
    <source>
        <dbReference type="ARBA" id="ARBA00022989"/>
    </source>
</evidence>
<evidence type="ECO:0000256" key="7">
    <source>
        <dbReference type="ARBA" id="ARBA00022927"/>
    </source>
</evidence>
<evidence type="ECO:0000313" key="13">
    <source>
        <dbReference type="EMBL" id="SFK04769.1"/>
    </source>
</evidence>
<reference evidence="13 14" key="1">
    <citation type="submission" date="2016-10" db="EMBL/GenBank/DDBJ databases">
        <authorList>
            <person name="de Groot N.N."/>
        </authorList>
    </citation>
    <scope>NUCLEOTIDE SEQUENCE [LARGE SCALE GENOMIC DNA]</scope>
    <source>
        <strain evidence="13 14">IBRC-M 10445</strain>
    </source>
</reference>
<organism evidence="13 14">
    <name type="scientific">Marinobacter persicus</name>
    <dbReference type="NCBI Taxonomy" id="930118"/>
    <lineage>
        <taxon>Bacteria</taxon>
        <taxon>Pseudomonadati</taxon>
        <taxon>Pseudomonadota</taxon>
        <taxon>Gammaproteobacteria</taxon>
        <taxon>Pseudomonadales</taxon>
        <taxon>Marinobacteraceae</taxon>
        <taxon>Marinobacter</taxon>
    </lineage>
</organism>
<dbReference type="Proteomes" id="UP000199445">
    <property type="component" value="Unassembled WGS sequence"/>
</dbReference>
<keyword evidence="5" id="KW-0997">Cell inner membrane</keyword>
<dbReference type="Pfam" id="PF05134">
    <property type="entry name" value="T2SSL"/>
    <property type="match status" value="1"/>
</dbReference>
<dbReference type="CDD" id="cd24017">
    <property type="entry name" value="ASKHA_T2SSL_N"/>
    <property type="match status" value="1"/>
</dbReference>
<evidence type="ECO:0000259" key="11">
    <source>
        <dbReference type="Pfam" id="PF05134"/>
    </source>
</evidence>
<dbReference type="RefSeq" id="WP_091705548.1">
    <property type="nucleotide sequence ID" value="NZ_BMYN01000005.1"/>
</dbReference>
<evidence type="ECO:0000256" key="9">
    <source>
        <dbReference type="ARBA" id="ARBA00023136"/>
    </source>
</evidence>
<evidence type="ECO:0000256" key="6">
    <source>
        <dbReference type="ARBA" id="ARBA00022692"/>
    </source>
</evidence>
<evidence type="ECO:0000256" key="10">
    <source>
        <dbReference type="PIRNR" id="PIRNR015761"/>
    </source>
</evidence>